<dbReference type="EC" id="4.1.2.13" evidence="3"/>
<proteinExistence type="inferred from homology"/>
<dbReference type="OrthoDB" id="36455at2759"/>
<dbReference type="RefSeq" id="XP_033588993.1">
    <property type="nucleotide sequence ID" value="XM_033735488.1"/>
</dbReference>
<dbReference type="InterPro" id="IPR013785">
    <property type="entry name" value="Aldolase_TIM"/>
</dbReference>
<evidence type="ECO:0000256" key="3">
    <source>
        <dbReference type="ARBA" id="ARBA00013068"/>
    </source>
</evidence>
<dbReference type="InterPro" id="IPR000741">
    <property type="entry name" value="FBA_I"/>
</dbReference>
<dbReference type="GO" id="GO:0006096">
    <property type="term" value="P:glycolytic process"/>
    <property type="evidence" value="ECO:0007669"/>
    <property type="project" value="UniProtKB-UniPathway"/>
</dbReference>
<dbReference type="GeneID" id="54476490"/>
<reference evidence="6" key="1">
    <citation type="journal article" date="2020" name="Stud. Mycol.">
        <title>101 Dothideomycetes genomes: a test case for predicting lifestyles and emergence of pathogens.</title>
        <authorList>
            <person name="Haridas S."/>
            <person name="Albert R."/>
            <person name="Binder M."/>
            <person name="Bloem J."/>
            <person name="Labutti K."/>
            <person name="Salamov A."/>
            <person name="Andreopoulos B."/>
            <person name="Baker S."/>
            <person name="Barry K."/>
            <person name="Bills G."/>
            <person name="Bluhm B."/>
            <person name="Cannon C."/>
            <person name="Castanera R."/>
            <person name="Culley D."/>
            <person name="Daum C."/>
            <person name="Ezra D."/>
            <person name="Gonzalez J."/>
            <person name="Henrissat B."/>
            <person name="Kuo A."/>
            <person name="Liang C."/>
            <person name="Lipzen A."/>
            <person name="Lutzoni F."/>
            <person name="Magnuson J."/>
            <person name="Mondo S."/>
            <person name="Nolan M."/>
            <person name="Ohm R."/>
            <person name="Pangilinan J."/>
            <person name="Park H.-J."/>
            <person name="Ramirez L."/>
            <person name="Alfaro M."/>
            <person name="Sun H."/>
            <person name="Tritt A."/>
            <person name="Yoshinaga Y."/>
            <person name="Zwiers L.-H."/>
            <person name="Turgeon B."/>
            <person name="Goodwin S."/>
            <person name="Spatafora J."/>
            <person name="Crous P."/>
            <person name="Grigoriev I."/>
        </authorList>
    </citation>
    <scope>NUCLEOTIDE SEQUENCE</scope>
    <source>
        <strain evidence="6">CBS 113389</strain>
    </source>
</reference>
<dbReference type="Gene3D" id="3.20.20.70">
    <property type="entry name" value="Aldolase class I"/>
    <property type="match status" value="1"/>
</dbReference>
<dbReference type="UniPathway" id="UPA00109">
    <property type="reaction ID" value="UER00183"/>
</dbReference>
<evidence type="ECO:0000256" key="1">
    <source>
        <dbReference type="ARBA" id="ARBA00004714"/>
    </source>
</evidence>
<dbReference type="EMBL" id="MU001636">
    <property type="protein sequence ID" value="KAF2482423.1"/>
    <property type="molecule type" value="Genomic_DNA"/>
</dbReference>
<protein>
    <recommendedName>
        <fullName evidence="3">fructose-bisphosphate aldolase</fullName>
        <ecNumber evidence="3">4.1.2.13</ecNumber>
    </recommendedName>
</protein>
<sequence>MTSLKVQLESSPPFEHAAELHKTAKAMGAPGKGLLAADESTGSIKKRLEKVGKENTEDNRREWRDLLFTADGDIEKHISGIITFEETLMNHSAQLESKYKGKTFVDIIKSRGIIPGIKVDKGTVALPRTNPEETTTQGLDGLLDRCKQFYERGARFSKWRCTYIVSPTTPSALAIEDNAEVLARYAAISQQAGLVPIVEPEVLMTHDQSIERSLEAHIAAYSALFNRLALHKVDFQGLVLKASMVVPGEKHSKGKAEQVADATLQCLSKTVPPSVPTIVFLSGGLSDKDSIEYLNALNKLKQKDPSIAPWALTFSYGRALQGVAMQAWADGSVQDSQKKWVDRAQWSGEAAEGKYNGGCP</sequence>
<keyword evidence="5" id="KW-0456">Lyase</keyword>
<keyword evidence="4" id="KW-0324">Glycolysis</keyword>
<accession>A0A6A6PSF0</accession>
<dbReference type="Pfam" id="PF00274">
    <property type="entry name" value="Glycolytic"/>
    <property type="match status" value="1"/>
</dbReference>
<dbReference type="PANTHER" id="PTHR11627">
    <property type="entry name" value="FRUCTOSE-BISPHOSPHATE ALDOLASE"/>
    <property type="match status" value="1"/>
</dbReference>
<dbReference type="Proteomes" id="UP000799767">
    <property type="component" value="Unassembled WGS sequence"/>
</dbReference>
<dbReference type="NCBIfam" id="NF033379">
    <property type="entry name" value="FrucBisAld_I"/>
    <property type="match status" value="1"/>
</dbReference>
<comment type="pathway">
    <text evidence="1">Carbohydrate degradation; glycolysis; D-glyceraldehyde 3-phosphate and glycerone phosphate from D-glucose: step 4/4.</text>
</comment>
<evidence type="ECO:0000313" key="6">
    <source>
        <dbReference type="EMBL" id="KAF2482423.1"/>
    </source>
</evidence>
<evidence type="ECO:0000256" key="4">
    <source>
        <dbReference type="ARBA" id="ARBA00023152"/>
    </source>
</evidence>
<evidence type="ECO:0000256" key="5">
    <source>
        <dbReference type="ARBA" id="ARBA00023239"/>
    </source>
</evidence>
<gene>
    <name evidence="6" type="ORF">BDY17DRAFT_310904</name>
</gene>
<evidence type="ECO:0000256" key="2">
    <source>
        <dbReference type="ARBA" id="ARBA00010387"/>
    </source>
</evidence>
<name>A0A6A6PSF0_9PEZI</name>
<organism evidence="6 7">
    <name type="scientific">Neohortaea acidophila</name>
    <dbReference type="NCBI Taxonomy" id="245834"/>
    <lineage>
        <taxon>Eukaryota</taxon>
        <taxon>Fungi</taxon>
        <taxon>Dikarya</taxon>
        <taxon>Ascomycota</taxon>
        <taxon>Pezizomycotina</taxon>
        <taxon>Dothideomycetes</taxon>
        <taxon>Dothideomycetidae</taxon>
        <taxon>Mycosphaerellales</taxon>
        <taxon>Teratosphaeriaceae</taxon>
        <taxon>Neohortaea</taxon>
    </lineage>
</organism>
<evidence type="ECO:0000313" key="7">
    <source>
        <dbReference type="Proteomes" id="UP000799767"/>
    </source>
</evidence>
<comment type="similarity">
    <text evidence="2">Belongs to the class I fructose-bisphosphate aldolase family.</text>
</comment>
<dbReference type="GO" id="GO:0004332">
    <property type="term" value="F:fructose-bisphosphate aldolase activity"/>
    <property type="evidence" value="ECO:0007669"/>
    <property type="project" value="UniProtKB-EC"/>
</dbReference>
<keyword evidence="7" id="KW-1185">Reference proteome</keyword>
<dbReference type="AlphaFoldDB" id="A0A6A6PSF0"/>
<dbReference type="SUPFAM" id="SSF51569">
    <property type="entry name" value="Aldolase"/>
    <property type="match status" value="1"/>
</dbReference>